<dbReference type="GO" id="GO:0005886">
    <property type="term" value="C:plasma membrane"/>
    <property type="evidence" value="ECO:0007669"/>
    <property type="project" value="UniProtKB-SubCell"/>
</dbReference>
<dbReference type="InterPro" id="IPR050980">
    <property type="entry name" value="2C_sensor_his_kinase"/>
</dbReference>
<evidence type="ECO:0000256" key="6">
    <source>
        <dbReference type="ARBA" id="ARBA00022553"/>
    </source>
</evidence>
<dbReference type="EC" id="2.7.13.3" evidence="3"/>
<dbReference type="SMART" id="SM00388">
    <property type="entry name" value="HisKA"/>
    <property type="match status" value="1"/>
</dbReference>
<dbReference type="PROSITE" id="PS50885">
    <property type="entry name" value="HAMP"/>
    <property type="match status" value="1"/>
</dbReference>
<dbReference type="STRING" id="441112.SAMN04488094_110125"/>
<keyword evidence="5" id="KW-0997">Cell inner membrane</keyword>
<evidence type="ECO:0000256" key="12">
    <source>
        <dbReference type="ARBA" id="ARBA00022989"/>
    </source>
</evidence>
<keyword evidence="19" id="KW-1185">Reference proteome</keyword>
<dbReference type="SUPFAM" id="SSF55874">
    <property type="entry name" value="ATPase domain of HSP90 chaperone/DNA topoisomerase II/histidine kinase"/>
    <property type="match status" value="1"/>
</dbReference>
<protein>
    <recommendedName>
        <fullName evidence="3">histidine kinase</fullName>
        <ecNumber evidence="3">2.7.13.3</ecNumber>
    </recommendedName>
</protein>
<accession>A0A1I1MUS8</accession>
<comment type="catalytic activity">
    <reaction evidence="1">
        <text>ATP + protein L-histidine = ADP + protein N-phospho-L-histidine.</text>
        <dbReference type="EC" id="2.7.13.3"/>
    </reaction>
</comment>
<evidence type="ECO:0000256" key="8">
    <source>
        <dbReference type="ARBA" id="ARBA00022692"/>
    </source>
</evidence>
<dbReference type="Proteomes" id="UP000198728">
    <property type="component" value="Unassembled WGS sequence"/>
</dbReference>
<evidence type="ECO:0000313" key="18">
    <source>
        <dbReference type="EMBL" id="SFC86958.1"/>
    </source>
</evidence>
<dbReference type="Gene3D" id="1.10.287.130">
    <property type="match status" value="1"/>
</dbReference>
<dbReference type="SUPFAM" id="SSF47384">
    <property type="entry name" value="Homodimeric domain of signal transducing histidine kinase"/>
    <property type="match status" value="1"/>
</dbReference>
<evidence type="ECO:0000256" key="15">
    <source>
        <dbReference type="SAM" id="Phobius"/>
    </source>
</evidence>
<comment type="subcellular location">
    <subcellularLocation>
        <location evidence="2">Cell inner membrane</location>
        <topology evidence="2">Multi-pass membrane protein</topology>
    </subcellularLocation>
</comment>
<keyword evidence="10 18" id="KW-0418">Kinase</keyword>
<dbReference type="Gene3D" id="3.30.565.10">
    <property type="entry name" value="Histidine kinase-like ATPase, C-terminal domain"/>
    <property type="match status" value="1"/>
</dbReference>
<evidence type="ECO:0000256" key="3">
    <source>
        <dbReference type="ARBA" id="ARBA00012438"/>
    </source>
</evidence>
<organism evidence="18 19">
    <name type="scientific">Tropicimonas isoalkanivorans</name>
    <dbReference type="NCBI Taxonomy" id="441112"/>
    <lineage>
        <taxon>Bacteria</taxon>
        <taxon>Pseudomonadati</taxon>
        <taxon>Pseudomonadota</taxon>
        <taxon>Alphaproteobacteria</taxon>
        <taxon>Rhodobacterales</taxon>
        <taxon>Roseobacteraceae</taxon>
        <taxon>Tropicimonas</taxon>
    </lineage>
</organism>
<keyword evidence="9" id="KW-0547">Nucleotide-binding</keyword>
<dbReference type="InterPro" id="IPR003660">
    <property type="entry name" value="HAMP_dom"/>
</dbReference>
<evidence type="ECO:0000313" key="19">
    <source>
        <dbReference type="Proteomes" id="UP000198728"/>
    </source>
</evidence>
<feature type="domain" description="Histidine kinase" evidence="16">
    <location>
        <begin position="262"/>
        <end position="461"/>
    </location>
</feature>
<proteinExistence type="predicted"/>
<evidence type="ECO:0000256" key="9">
    <source>
        <dbReference type="ARBA" id="ARBA00022741"/>
    </source>
</evidence>
<keyword evidence="11" id="KW-0067">ATP-binding</keyword>
<dbReference type="InterPro" id="IPR003661">
    <property type="entry name" value="HisK_dim/P_dom"/>
</dbReference>
<dbReference type="OrthoDB" id="9804645at2"/>
<dbReference type="InterPro" id="IPR003594">
    <property type="entry name" value="HATPase_dom"/>
</dbReference>
<keyword evidence="13" id="KW-0902">Two-component regulatory system</keyword>
<dbReference type="EMBL" id="FOLG01000010">
    <property type="protein sequence ID" value="SFC86958.1"/>
    <property type="molecule type" value="Genomic_DNA"/>
</dbReference>
<dbReference type="PANTHER" id="PTHR44936">
    <property type="entry name" value="SENSOR PROTEIN CREC"/>
    <property type="match status" value="1"/>
</dbReference>
<dbReference type="PROSITE" id="PS50109">
    <property type="entry name" value="HIS_KIN"/>
    <property type="match status" value="1"/>
</dbReference>
<keyword evidence="8 15" id="KW-0812">Transmembrane</keyword>
<feature type="transmembrane region" description="Helical" evidence="15">
    <location>
        <begin position="178"/>
        <end position="201"/>
    </location>
</feature>
<keyword evidence="14 15" id="KW-0472">Membrane</keyword>
<dbReference type="InterPro" id="IPR005467">
    <property type="entry name" value="His_kinase_dom"/>
</dbReference>
<dbReference type="InterPro" id="IPR004358">
    <property type="entry name" value="Sig_transdc_His_kin-like_C"/>
</dbReference>
<evidence type="ECO:0000256" key="1">
    <source>
        <dbReference type="ARBA" id="ARBA00000085"/>
    </source>
</evidence>
<name>A0A1I1MUS8_9RHOB</name>
<evidence type="ECO:0000259" key="17">
    <source>
        <dbReference type="PROSITE" id="PS50885"/>
    </source>
</evidence>
<dbReference type="SUPFAM" id="SSF158472">
    <property type="entry name" value="HAMP domain-like"/>
    <property type="match status" value="1"/>
</dbReference>
<evidence type="ECO:0000256" key="4">
    <source>
        <dbReference type="ARBA" id="ARBA00022475"/>
    </source>
</evidence>
<dbReference type="SMART" id="SM00304">
    <property type="entry name" value="HAMP"/>
    <property type="match status" value="1"/>
</dbReference>
<dbReference type="RefSeq" id="WP_093361699.1">
    <property type="nucleotide sequence ID" value="NZ_FOLG01000010.1"/>
</dbReference>
<reference evidence="18 19" key="1">
    <citation type="submission" date="2016-10" db="EMBL/GenBank/DDBJ databases">
        <authorList>
            <person name="de Groot N.N."/>
        </authorList>
    </citation>
    <scope>NUCLEOTIDE SEQUENCE [LARGE SCALE GENOMIC DNA]</scope>
    <source>
        <strain evidence="18 19">DSM 19548</strain>
    </source>
</reference>
<keyword evidence="4" id="KW-1003">Cell membrane</keyword>
<sequence>MRRFLPGSLRGQLLLLILLTLALAQALVVWLFADEREMALRTALGQEAASRAANVARLITEAPENLHGSILRAADSPLVRFSLDASPTVDHPNHGADLLAEQIAAQIRMDPVPDVRLELHQADTAPPPMRGMTGQMAQMHRSMQPVPISSVEMKISIAMATGDWLNVVTRFHRPPYQLAWTAIATFAISAVLIGATVWIALGRLTGPLRDLARAAEEFGRGADAQAVAPSGPNELRSLTSAFNQMQERIRRFVDDRTRLLAALSHDLRSPLTALRVRAEMVDEDETRERMIATTQEMQEMVESTLAFARGVSNTEPVETVELSEVVADLIADINAPAGTVTFQPSAAIARVRLRPTSMRRALRNLIENAVRYGGDAGIRIWREEDLVRVVIDDRGPGIPEEELEHVFDPFVRLERSRSRETGGTGLGLSIARTIVQSHGGDISLENREGGGLRATVTLPIA</sequence>
<dbReference type="AlphaFoldDB" id="A0A1I1MUS8"/>
<keyword evidence="12 15" id="KW-1133">Transmembrane helix</keyword>
<dbReference type="PANTHER" id="PTHR44936:SF5">
    <property type="entry name" value="SENSOR HISTIDINE KINASE ENVZ"/>
    <property type="match status" value="1"/>
</dbReference>
<dbReference type="GO" id="GO:0005524">
    <property type="term" value="F:ATP binding"/>
    <property type="evidence" value="ECO:0007669"/>
    <property type="project" value="UniProtKB-KW"/>
</dbReference>
<evidence type="ECO:0000256" key="2">
    <source>
        <dbReference type="ARBA" id="ARBA00004429"/>
    </source>
</evidence>
<dbReference type="GO" id="GO:0000155">
    <property type="term" value="F:phosphorelay sensor kinase activity"/>
    <property type="evidence" value="ECO:0007669"/>
    <property type="project" value="InterPro"/>
</dbReference>
<dbReference type="InterPro" id="IPR036097">
    <property type="entry name" value="HisK_dim/P_sf"/>
</dbReference>
<dbReference type="CDD" id="cd06225">
    <property type="entry name" value="HAMP"/>
    <property type="match status" value="1"/>
</dbReference>
<evidence type="ECO:0000256" key="7">
    <source>
        <dbReference type="ARBA" id="ARBA00022679"/>
    </source>
</evidence>
<evidence type="ECO:0000256" key="14">
    <source>
        <dbReference type="ARBA" id="ARBA00023136"/>
    </source>
</evidence>
<dbReference type="Pfam" id="PF00672">
    <property type="entry name" value="HAMP"/>
    <property type="match status" value="1"/>
</dbReference>
<evidence type="ECO:0000256" key="10">
    <source>
        <dbReference type="ARBA" id="ARBA00022777"/>
    </source>
</evidence>
<dbReference type="CDD" id="cd00075">
    <property type="entry name" value="HATPase"/>
    <property type="match status" value="1"/>
</dbReference>
<keyword evidence="6" id="KW-0597">Phosphoprotein</keyword>
<dbReference type="Pfam" id="PF00512">
    <property type="entry name" value="HisKA"/>
    <property type="match status" value="1"/>
</dbReference>
<dbReference type="PRINTS" id="PR00344">
    <property type="entry name" value="BCTRLSENSOR"/>
</dbReference>
<dbReference type="SMART" id="SM00387">
    <property type="entry name" value="HATPase_c"/>
    <property type="match status" value="1"/>
</dbReference>
<dbReference type="Gene3D" id="1.10.8.500">
    <property type="entry name" value="HAMP domain in histidine kinase"/>
    <property type="match status" value="1"/>
</dbReference>
<evidence type="ECO:0000256" key="11">
    <source>
        <dbReference type="ARBA" id="ARBA00022840"/>
    </source>
</evidence>
<evidence type="ECO:0000259" key="16">
    <source>
        <dbReference type="PROSITE" id="PS50109"/>
    </source>
</evidence>
<dbReference type="InterPro" id="IPR036890">
    <property type="entry name" value="HATPase_C_sf"/>
</dbReference>
<evidence type="ECO:0000256" key="5">
    <source>
        <dbReference type="ARBA" id="ARBA00022519"/>
    </source>
</evidence>
<evidence type="ECO:0000256" key="13">
    <source>
        <dbReference type="ARBA" id="ARBA00023012"/>
    </source>
</evidence>
<keyword evidence="7" id="KW-0808">Transferase</keyword>
<dbReference type="Pfam" id="PF02518">
    <property type="entry name" value="HATPase_c"/>
    <property type="match status" value="1"/>
</dbReference>
<feature type="domain" description="HAMP" evidence="17">
    <location>
        <begin position="202"/>
        <end position="254"/>
    </location>
</feature>
<dbReference type="CDD" id="cd00082">
    <property type="entry name" value="HisKA"/>
    <property type="match status" value="1"/>
</dbReference>
<gene>
    <name evidence="18" type="ORF">SAMN04488094_110125</name>
</gene>